<comment type="caution">
    <text evidence="1">The sequence shown here is derived from an EMBL/GenBank/DDBJ whole genome shotgun (WGS) entry which is preliminary data.</text>
</comment>
<keyword evidence="2" id="KW-1185">Reference proteome</keyword>
<dbReference type="EMBL" id="CM046393">
    <property type="protein sequence ID" value="KAI8549765.1"/>
    <property type="molecule type" value="Genomic_DNA"/>
</dbReference>
<reference evidence="1" key="1">
    <citation type="submission" date="2022-02" db="EMBL/GenBank/DDBJ databases">
        <title>Plant Genome Project.</title>
        <authorList>
            <person name="Zhang R.-G."/>
        </authorList>
    </citation>
    <scope>NUCLEOTIDE SEQUENCE</scope>
    <source>
        <strain evidence="1">AT1</strain>
    </source>
</reference>
<protein>
    <submittedName>
        <fullName evidence="1">Uncharacterized protein</fullName>
    </submittedName>
</protein>
<gene>
    <name evidence="1" type="ORF">RHMOL_Rhmol06G0050800</name>
</gene>
<organism evidence="1 2">
    <name type="scientific">Rhododendron molle</name>
    <name type="common">Chinese azalea</name>
    <name type="synonym">Azalea mollis</name>
    <dbReference type="NCBI Taxonomy" id="49168"/>
    <lineage>
        <taxon>Eukaryota</taxon>
        <taxon>Viridiplantae</taxon>
        <taxon>Streptophyta</taxon>
        <taxon>Embryophyta</taxon>
        <taxon>Tracheophyta</taxon>
        <taxon>Spermatophyta</taxon>
        <taxon>Magnoliopsida</taxon>
        <taxon>eudicotyledons</taxon>
        <taxon>Gunneridae</taxon>
        <taxon>Pentapetalae</taxon>
        <taxon>asterids</taxon>
        <taxon>Ericales</taxon>
        <taxon>Ericaceae</taxon>
        <taxon>Ericoideae</taxon>
        <taxon>Rhodoreae</taxon>
        <taxon>Rhododendron</taxon>
    </lineage>
</organism>
<proteinExistence type="predicted"/>
<evidence type="ECO:0000313" key="1">
    <source>
        <dbReference type="EMBL" id="KAI8549765.1"/>
    </source>
</evidence>
<name>A0ACC0N984_RHOML</name>
<evidence type="ECO:0000313" key="2">
    <source>
        <dbReference type="Proteomes" id="UP001062846"/>
    </source>
</evidence>
<sequence>MSLRSASNVIVAVKAEKVISKAALAWALSHVVHPGDSVTLLAVISGHKTEGRMRSLWNFPRLTGDCRTGDWEKLPERISHQISQSCSQMKLKLHDQIEVTTLQYRLRWYQVHQPEVLQPRQSIMQPAGSYWTSN</sequence>
<dbReference type="Proteomes" id="UP001062846">
    <property type="component" value="Chromosome 6"/>
</dbReference>
<accession>A0ACC0N984</accession>